<organism evidence="5 6">
    <name type="scientific">Comamonas odontotermitis</name>
    <dbReference type="NCBI Taxonomy" id="379895"/>
    <lineage>
        <taxon>Bacteria</taxon>
        <taxon>Pseudomonadati</taxon>
        <taxon>Pseudomonadota</taxon>
        <taxon>Betaproteobacteria</taxon>
        <taxon>Burkholderiales</taxon>
        <taxon>Comamonadaceae</taxon>
        <taxon>Comamonas</taxon>
    </lineage>
</organism>
<protein>
    <submittedName>
        <fullName evidence="5">HK97 family phage prohead protease</fullName>
    </submittedName>
</protein>
<dbReference type="InterPro" id="IPR006433">
    <property type="entry name" value="Prohead_protease"/>
</dbReference>
<dbReference type="NCBIfam" id="TIGR01543">
    <property type="entry name" value="proheadase_HK97"/>
    <property type="match status" value="1"/>
</dbReference>
<keyword evidence="6" id="KW-1185">Reference proteome</keyword>
<dbReference type="Proteomes" id="UP000562492">
    <property type="component" value="Unassembled WGS sequence"/>
</dbReference>
<evidence type="ECO:0000313" key="5">
    <source>
        <dbReference type="EMBL" id="MBB6579602.1"/>
    </source>
</evidence>
<gene>
    <name evidence="5" type="ORF">HNP33_003716</name>
</gene>
<evidence type="ECO:0000259" key="4">
    <source>
        <dbReference type="Pfam" id="PF04586"/>
    </source>
</evidence>
<comment type="caution">
    <text evidence="5">The sequence shown here is derived from an EMBL/GenBank/DDBJ whole genome shotgun (WGS) entry which is preliminary data.</text>
</comment>
<feature type="domain" description="Prohead serine protease" evidence="4">
    <location>
        <begin position="48"/>
        <end position="153"/>
    </location>
</feature>
<accession>A0ABR6RKL0</accession>
<keyword evidence="1" id="KW-1188">Viral release from host cell</keyword>
<dbReference type="Pfam" id="PF04586">
    <property type="entry name" value="Peptidase_S78"/>
    <property type="match status" value="1"/>
</dbReference>
<keyword evidence="3" id="KW-0378">Hydrolase</keyword>
<dbReference type="GO" id="GO:0006508">
    <property type="term" value="P:proteolysis"/>
    <property type="evidence" value="ECO:0007669"/>
    <property type="project" value="UniProtKB-KW"/>
</dbReference>
<dbReference type="InterPro" id="IPR054613">
    <property type="entry name" value="Peptidase_S78_dom"/>
</dbReference>
<evidence type="ECO:0000256" key="3">
    <source>
        <dbReference type="ARBA" id="ARBA00022801"/>
    </source>
</evidence>
<dbReference type="RefSeq" id="WP_184711095.1">
    <property type="nucleotide sequence ID" value="NZ_JACHKZ010000033.1"/>
</dbReference>
<evidence type="ECO:0000256" key="2">
    <source>
        <dbReference type="ARBA" id="ARBA00022670"/>
    </source>
</evidence>
<evidence type="ECO:0000313" key="6">
    <source>
        <dbReference type="Proteomes" id="UP000562492"/>
    </source>
</evidence>
<name>A0ABR6RKL0_9BURK</name>
<sequence>MNRAYSTLEIKSAEEGGKRTFTGIASTVTPDRSGDIVEPKGAQFKLPIPLLWQHDHSDPIGWITSAKVTEKGIEVNGEVADVEEAGPLKDRLAMAWQMLKSGLVRGLSIGFNVIEYRRIDTDARGLHFSKWEWLELSAVTVPANQEASITAIKSADAAILASSGKKEKRGFVVIPPGVSGNPALKKGVVYFNR</sequence>
<keyword evidence="2 5" id="KW-0645">Protease</keyword>
<dbReference type="GO" id="GO:0008233">
    <property type="term" value="F:peptidase activity"/>
    <property type="evidence" value="ECO:0007669"/>
    <property type="project" value="UniProtKB-KW"/>
</dbReference>
<reference evidence="5 6" key="1">
    <citation type="submission" date="2020-08" db="EMBL/GenBank/DDBJ databases">
        <title>Functional genomics of gut bacteria from endangered species of beetles.</title>
        <authorList>
            <person name="Carlos-Shanley C."/>
        </authorList>
    </citation>
    <scope>NUCLEOTIDE SEQUENCE [LARGE SCALE GENOMIC DNA]</scope>
    <source>
        <strain evidence="5 6">S00124</strain>
    </source>
</reference>
<dbReference type="EMBL" id="JACHKZ010000033">
    <property type="protein sequence ID" value="MBB6579602.1"/>
    <property type="molecule type" value="Genomic_DNA"/>
</dbReference>
<evidence type="ECO:0000256" key="1">
    <source>
        <dbReference type="ARBA" id="ARBA00022612"/>
    </source>
</evidence>
<proteinExistence type="predicted"/>